<dbReference type="EMBL" id="JAIOIV010000058">
    <property type="protein sequence ID" value="MBZ0155961.1"/>
    <property type="molecule type" value="Genomic_DNA"/>
</dbReference>
<name>A0A953JDY1_9BACT</name>
<feature type="signal peptide" evidence="1">
    <location>
        <begin position="1"/>
        <end position="20"/>
    </location>
</feature>
<reference evidence="2" key="2">
    <citation type="submission" date="2021-08" db="EMBL/GenBank/DDBJ databases">
        <authorList>
            <person name="Dalcin Martins P."/>
        </authorList>
    </citation>
    <scope>NUCLEOTIDE SEQUENCE</scope>
    <source>
        <strain evidence="2">MAG_39</strain>
    </source>
</reference>
<organism evidence="2 3">
    <name type="scientific">Candidatus Nitrobium versatile</name>
    <dbReference type="NCBI Taxonomy" id="2884831"/>
    <lineage>
        <taxon>Bacteria</taxon>
        <taxon>Pseudomonadati</taxon>
        <taxon>Nitrospirota</taxon>
        <taxon>Nitrospiria</taxon>
        <taxon>Nitrospirales</taxon>
        <taxon>Nitrospiraceae</taxon>
        <taxon>Candidatus Nitrobium</taxon>
    </lineage>
</organism>
<evidence type="ECO:0000256" key="1">
    <source>
        <dbReference type="SAM" id="SignalP"/>
    </source>
</evidence>
<feature type="chain" id="PRO_5036680470" evidence="1">
    <location>
        <begin position="21"/>
        <end position="178"/>
    </location>
</feature>
<evidence type="ECO:0000313" key="3">
    <source>
        <dbReference type="Proteomes" id="UP000705867"/>
    </source>
</evidence>
<protein>
    <submittedName>
        <fullName evidence="2">Uncharacterized protein</fullName>
    </submittedName>
</protein>
<comment type="caution">
    <text evidence="2">The sequence shown here is derived from an EMBL/GenBank/DDBJ whole genome shotgun (WGS) entry which is preliminary data.</text>
</comment>
<keyword evidence="1" id="KW-0732">Signal</keyword>
<proteinExistence type="predicted"/>
<dbReference type="Proteomes" id="UP000705867">
    <property type="component" value="Unassembled WGS sequence"/>
</dbReference>
<gene>
    <name evidence="2" type="ORF">K8I29_07065</name>
</gene>
<accession>A0A953JDY1</accession>
<evidence type="ECO:0000313" key="2">
    <source>
        <dbReference type="EMBL" id="MBZ0155961.1"/>
    </source>
</evidence>
<dbReference type="AlphaFoldDB" id="A0A953JDY1"/>
<reference evidence="2" key="1">
    <citation type="journal article" date="2021" name="bioRxiv">
        <title>Unraveling nitrogen, sulfur and carbon metabolic pathways and microbial community transcriptional responses to substrate deprivation and toxicity stresses in a bioreactor mimicking anoxic brackish coastal sediment conditions.</title>
        <authorList>
            <person name="Martins P.D."/>
            <person name="Echeveste M.J."/>
            <person name="Arshad A."/>
            <person name="Kurth J."/>
            <person name="Ouboter H."/>
            <person name="Jetten M.S.M."/>
            <person name="Welte C.U."/>
        </authorList>
    </citation>
    <scope>NUCLEOTIDE SEQUENCE</scope>
    <source>
        <strain evidence="2">MAG_39</strain>
    </source>
</reference>
<sequence length="178" mass="19269">MDSRLKRVFALYCASAVAFAVVLAGGIAAKKNGDSLSATLSVLRQAKGNLVRTSEAVQEMRGAIAEIKSFVPPEFDPLKAEALILTGIDALKSKIRDAEISIASFETGGEEVLLPVTIRAAMRDYPSLVNTVGYLQSLRFPFFSIATLSLSQVTDKEKTAVIYEIKGVMRTPKVKESR</sequence>